<protein>
    <submittedName>
        <fullName evidence="1">Uncharacterized protein</fullName>
    </submittedName>
</protein>
<gene>
    <name evidence="1" type="ORF">S01H1_26695</name>
</gene>
<comment type="caution">
    <text evidence="1">The sequence shown here is derived from an EMBL/GenBank/DDBJ whole genome shotgun (WGS) entry which is preliminary data.</text>
</comment>
<name>X0UDR7_9ZZZZ</name>
<dbReference type="Gene3D" id="3.40.50.12780">
    <property type="entry name" value="N-terminal domain of ligase-like"/>
    <property type="match status" value="1"/>
</dbReference>
<proteinExistence type="predicted"/>
<dbReference type="PANTHER" id="PTHR36932:SF1">
    <property type="entry name" value="CAPSULAR POLYSACCHARIDE BIOSYNTHESIS PROTEIN"/>
    <property type="match status" value="1"/>
</dbReference>
<dbReference type="AlphaFoldDB" id="X0UDR7"/>
<dbReference type="EMBL" id="BARS01016194">
    <property type="protein sequence ID" value="GAF98522.1"/>
    <property type="molecule type" value="Genomic_DNA"/>
</dbReference>
<dbReference type="InterPro" id="IPR042099">
    <property type="entry name" value="ANL_N_sf"/>
</dbReference>
<reference evidence="1" key="1">
    <citation type="journal article" date="2014" name="Front. Microbiol.">
        <title>High frequency of phylogenetically diverse reductive dehalogenase-homologous genes in deep subseafloor sedimentary metagenomes.</title>
        <authorList>
            <person name="Kawai M."/>
            <person name="Futagami T."/>
            <person name="Toyoda A."/>
            <person name="Takaki Y."/>
            <person name="Nishi S."/>
            <person name="Hori S."/>
            <person name="Arai W."/>
            <person name="Tsubouchi T."/>
            <person name="Morono Y."/>
            <person name="Uchiyama I."/>
            <person name="Ito T."/>
            <person name="Fujiyama A."/>
            <person name="Inagaki F."/>
            <person name="Takami H."/>
        </authorList>
    </citation>
    <scope>NUCLEOTIDE SEQUENCE</scope>
    <source>
        <strain evidence="1">Expedition CK06-06</strain>
    </source>
</reference>
<dbReference type="PANTHER" id="PTHR36932">
    <property type="entry name" value="CAPSULAR POLYSACCHARIDE BIOSYNTHESIS PROTEIN"/>
    <property type="match status" value="1"/>
</dbReference>
<evidence type="ECO:0000313" key="1">
    <source>
        <dbReference type="EMBL" id="GAF98522.1"/>
    </source>
</evidence>
<accession>X0UDR7</accession>
<sequence>MPLIRYLTDDLAAYASGKCSCKRESILVQEFRGRIREFIVSKTGKLVPLNALYNSGPPSWGKIRELKFFQEREGELIVKIAKAPSFSKSVVAGEFLKDLYERLDAEEFSVEIIFVDRVSRTQRGKLGFLEQRLPIEFDDLDQWRSV</sequence>
<organism evidence="1">
    <name type="scientific">marine sediment metagenome</name>
    <dbReference type="NCBI Taxonomy" id="412755"/>
    <lineage>
        <taxon>unclassified sequences</taxon>
        <taxon>metagenomes</taxon>
        <taxon>ecological metagenomes</taxon>
    </lineage>
</organism>
<dbReference type="InterPro" id="IPR053158">
    <property type="entry name" value="CapK_Type1_Caps_Biosynth"/>
</dbReference>